<dbReference type="Gene3D" id="1.10.287.70">
    <property type="match status" value="1"/>
</dbReference>
<feature type="non-terminal residue" evidence="15">
    <location>
        <position position="1"/>
    </location>
</feature>
<keyword evidence="9" id="KW-0406">Ion transport</keyword>
<dbReference type="GO" id="GO:0051260">
    <property type="term" value="P:protein homooligomerization"/>
    <property type="evidence" value="ECO:0007669"/>
    <property type="project" value="InterPro"/>
</dbReference>
<evidence type="ECO:0000256" key="8">
    <source>
        <dbReference type="ARBA" id="ARBA00022989"/>
    </source>
</evidence>
<keyword evidence="2" id="KW-0813">Transport</keyword>
<keyword evidence="5" id="KW-0631">Potassium channel</keyword>
<dbReference type="GO" id="GO:0005251">
    <property type="term" value="F:delayed rectifier potassium channel activity"/>
    <property type="evidence" value="ECO:0007669"/>
    <property type="project" value="TreeGrafter"/>
</dbReference>
<feature type="transmembrane region" description="Helical" evidence="13">
    <location>
        <begin position="202"/>
        <end position="222"/>
    </location>
</feature>
<dbReference type="AlphaFoldDB" id="A0AAV2PSM0"/>
<sequence length="528" mass="59682">GVNKNKKNSKDINITQSSINVIYILSASIIPPSMASNLLADPDLEMKAAVIHGSKRSLVKTDSIEENINDHTTCKRVIINVSGLKFETQLRTLNQFPKTLLGEASRRNQHFDPQINEYFFDRNRTSFEAILKFYQSGGRLKRPTNIPLDVFVEEIKFFDLGEATLRNIWNDEGGSLPENPPLPENKFKHKIWQTFDEPSSSIFARFITIISLSFILISIVAFCMETLPRYKHYKNITDTDNSTIMVEDETPELGDPFFIVESVCVAWFTFELIVRFITCPNKLDFIRGDLMNIVDIVAILPYFFTLPKVLSEEYLKTVPDDPNSITDEDRRDNQVMSLAVIRVMRLIRVFRIFKLTRYSKGLRLIGRALKASLKELALLIFFLCIGVVLFASAVYLAEIGAEDSHFNSIPDAFWWAVVTMTTVGYGDMVPVGIWGKIVGAMAAVAGIIICSLPISIISSNFDFYYQQDNEISTNFKHVDTCPCNSSNPDTISLSMAIEGAHSNNSDKNINNINGNYRNNIKIVKISNN</sequence>
<keyword evidence="16" id="KW-1185">Reference proteome</keyword>
<dbReference type="PRINTS" id="PR01496">
    <property type="entry name" value="SHAKERCHANEL"/>
</dbReference>
<dbReference type="Pfam" id="PF02214">
    <property type="entry name" value="BTB_2"/>
    <property type="match status" value="1"/>
</dbReference>
<keyword evidence="12" id="KW-0407">Ion channel</keyword>
<feature type="domain" description="BTB" evidence="14">
    <location>
        <begin position="75"/>
        <end position="175"/>
    </location>
</feature>
<keyword evidence="6" id="KW-0851">Voltage-gated channel</keyword>
<dbReference type="GO" id="GO:0008076">
    <property type="term" value="C:voltage-gated potassium channel complex"/>
    <property type="evidence" value="ECO:0007669"/>
    <property type="project" value="InterPro"/>
</dbReference>
<dbReference type="Gene3D" id="3.30.710.10">
    <property type="entry name" value="Potassium Channel Kv1.1, Chain A"/>
    <property type="match status" value="1"/>
</dbReference>
<dbReference type="InterPro" id="IPR003131">
    <property type="entry name" value="T1-type_BTB"/>
</dbReference>
<reference evidence="15 16" key="1">
    <citation type="submission" date="2024-05" db="EMBL/GenBank/DDBJ databases">
        <authorList>
            <person name="Wallberg A."/>
        </authorList>
    </citation>
    <scope>NUCLEOTIDE SEQUENCE [LARGE SCALE GENOMIC DNA]</scope>
</reference>
<dbReference type="InterPro" id="IPR000210">
    <property type="entry name" value="BTB/POZ_dom"/>
</dbReference>
<dbReference type="SUPFAM" id="SSF54695">
    <property type="entry name" value="POZ domain"/>
    <property type="match status" value="1"/>
</dbReference>
<dbReference type="InterPro" id="IPR003968">
    <property type="entry name" value="K_chnl_volt-dep_Kv"/>
</dbReference>
<accession>A0AAV2PSM0</accession>
<evidence type="ECO:0000256" key="12">
    <source>
        <dbReference type="ARBA" id="ARBA00023303"/>
    </source>
</evidence>
<keyword evidence="8 13" id="KW-1133">Transmembrane helix</keyword>
<keyword evidence="11" id="KW-0325">Glycoprotein</keyword>
<dbReference type="PANTHER" id="PTHR11537:SF113">
    <property type="entry name" value="POTASSIUM VOLTAGE-GATED CHANNEL PROTEIN SHAKER"/>
    <property type="match status" value="1"/>
</dbReference>
<keyword evidence="4 13" id="KW-0812">Transmembrane</keyword>
<dbReference type="GO" id="GO:0001508">
    <property type="term" value="P:action potential"/>
    <property type="evidence" value="ECO:0007669"/>
    <property type="project" value="TreeGrafter"/>
</dbReference>
<dbReference type="InterPro" id="IPR011333">
    <property type="entry name" value="SKP1/BTB/POZ_sf"/>
</dbReference>
<dbReference type="PRINTS" id="PR01491">
    <property type="entry name" value="KVCHANNEL"/>
</dbReference>
<keyword evidence="7" id="KW-0630">Potassium</keyword>
<comment type="subcellular location">
    <subcellularLocation>
        <location evidence="1">Membrane</location>
        <topology evidence="1">Multi-pass membrane protein</topology>
    </subcellularLocation>
</comment>
<name>A0AAV2PSM0_MEGNR</name>
<organism evidence="15 16">
    <name type="scientific">Meganyctiphanes norvegica</name>
    <name type="common">Northern krill</name>
    <name type="synonym">Thysanopoda norvegica</name>
    <dbReference type="NCBI Taxonomy" id="48144"/>
    <lineage>
        <taxon>Eukaryota</taxon>
        <taxon>Metazoa</taxon>
        <taxon>Ecdysozoa</taxon>
        <taxon>Arthropoda</taxon>
        <taxon>Crustacea</taxon>
        <taxon>Multicrustacea</taxon>
        <taxon>Malacostraca</taxon>
        <taxon>Eumalacostraca</taxon>
        <taxon>Eucarida</taxon>
        <taxon>Euphausiacea</taxon>
        <taxon>Euphausiidae</taxon>
        <taxon>Meganyctiphanes</taxon>
    </lineage>
</organism>
<comment type="caution">
    <text evidence="15">The sequence shown here is derived from an EMBL/GenBank/DDBJ whole genome shotgun (WGS) entry which is preliminary data.</text>
</comment>
<dbReference type="PRINTS" id="PR00169">
    <property type="entry name" value="KCHANNEL"/>
</dbReference>
<proteinExistence type="predicted"/>
<dbReference type="Gene3D" id="1.20.120.350">
    <property type="entry name" value="Voltage-gated potassium channels. Chain C"/>
    <property type="match status" value="1"/>
</dbReference>
<evidence type="ECO:0000259" key="14">
    <source>
        <dbReference type="SMART" id="SM00225"/>
    </source>
</evidence>
<dbReference type="FunFam" id="1.10.287.70:FF:000002">
    <property type="entry name" value="Potassium voltage-gated channel subfamily a member"/>
    <property type="match status" value="1"/>
</dbReference>
<evidence type="ECO:0000313" key="15">
    <source>
        <dbReference type="EMBL" id="CAL4064413.1"/>
    </source>
</evidence>
<evidence type="ECO:0000256" key="2">
    <source>
        <dbReference type="ARBA" id="ARBA00022448"/>
    </source>
</evidence>
<evidence type="ECO:0000256" key="9">
    <source>
        <dbReference type="ARBA" id="ARBA00023065"/>
    </source>
</evidence>
<dbReference type="Pfam" id="PF00520">
    <property type="entry name" value="Ion_trans"/>
    <property type="match status" value="1"/>
</dbReference>
<evidence type="ECO:0000256" key="5">
    <source>
        <dbReference type="ARBA" id="ARBA00022826"/>
    </source>
</evidence>
<dbReference type="InterPro" id="IPR005821">
    <property type="entry name" value="Ion_trans_dom"/>
</dbReference>
<keyword evidence="3" id="KW-0633">Potassium transport</keyword>
<dbReference type="SUPFAM" id="SSF81324">
    <property type="entry name" value="Voltage-gated potassium channels"/>
    <property type="match status" value="1"/>
</dbReference>
<dbReference type="Proteomes" id="UP001497623">
    <property type="component" value="Unassembled WGS sequence"/>
</dbReference>
<evidence type="ECO:0000256" key="7">
    <source>
        <dbReference type="ARBA" id="ARBA00022958"/>
    </source>
</evidence>
<gene>
    <name evidence="15" type="ORF">MNOR_LOCUS4062</name>
</gene>
<dbReference type="FunFam" id="3.30.710.10:FF:000053">
    <property type="entry name" value="potassium voltage-gated channel subfamily A member 4"/>
    <property type="match status" value="1"/>
</dbReference>
<dbReference type="SMART" id="SM00225">
    <property type="entry name" value="BTB"/>
    <property type="match status" value="1"/>
</dbReference>
<dbReference type="PANTHER" id="PTHR11537">
    <property type="entry name" value="VOLTAGE-GATED POTASSIUM CHANNEL"/>
    <property type="match status" value="1"/>
</dbReference>
<dbReference type="InterPro" id="IPR028325">
    <property type="entry name" value="VG_K_chnl"/>
</dbReference>
<dbReference type="EMBL" id="CAXKWB010001467">
    <property type="protein sequence ID" value="CAL4064413.1"/>
    <property type="molecule type" value="Genomic_DNA"/>
</dbReference>
<evidence type="ECO:0000256" key="1">
    <source>
        <dbReference type="ARBA" id="ARBA00004141"/>
    </source>
</evidence>
<feature type="transmembrane region" description="Helical" evidence="13">
    <location>
        <begin position="257"/>
        <end position="278"/>
    </location>
</feature>
<feature type="transmembrane region" description="Helical" evidence="13">
    <location>
        <begin position="437"/>
        <end position="457"/>
    </location>
</feature>
<evidence type="ECO:0000256" key="6">
    <source>
        <dbReference type="ARBA" id="ARBA00022882"/>
    </source>
</evidence>
<evidence type="ECO:0000256" key="10">
    <source>
        <dbReference type="ARBA" id="ARBA00023136"/>
    </source>
</evidence>
<evidence type="ECO:0000256" key="4">
    <source>
        <dbReference type="ARBA" id="ARBA00022692"/>
    </source>
</evidence>
<feature type="transmembrane region" description="Helical" evidence="13">
    <location>
        <begin position="376"/>
        <end position="397"/>
    </location>
</feature>
<dbReference type="InterPro" id="IPR027359">
    <property type="entry name" value="Volt_channel_dom_sf"/>
</dbReference>
<protein>
    <recommendedName>
        <fullName evidence="14">BTB domain-containing protein</fullName>
    </recommendedName>
</protein>
<evidence type="ECO:0000313" key="16">
    <source>
        <dbReference type="Proteomes" id="UP001497623"/>
    </source>
</evidence>
<dbReference type="FunFam" id="1.20.120.350:FF:000028">
    <property type="entry name" value="Potassium voltage-gated channel subfamily a member"/>
    <property type="match status" value="1"/>
</dbReference>
<dbReference type="InterPro" id="IPR003972">
    <property type="entry name" value="K_chnl_volt-dep_Kv1"/>
</dbReference>
<evidence type="ECO:0000256" key="13">
    <source>
        <dbReference type="SAM" id="Phobius"/>
    </source>
</evidence>
<evidence type="ECO:0000256" key="11">
    <source>
        <dbReference type="ARBA" id="ARBA00023180"/>
    </source>
</evidence>
<keyword evidence="10 13" id="KW-0472">Membrane</keyword>
<evidence type="ECO:0000256" key="3">
    <source>
        <dbReference type="ARBA" id="ARBA00022538"/>
    </source>
</evidence>
<feature type="transmembrane region" description="Helical" evidence="13">
    <location>
        <begin position="412"/>
        <end position="430"/>
    </location>
</feature>